<accession>A0AC61QQ67</accession>
<reference evidence="1" key="1">
    <citation type="submission" date="2019-04" db="EMBL/GenBank/DDBJ databases">
        <title>Microbes associate with the intestines of laboratory mice.</title>
        <authorList>
            <person name="Navarre W."/>
            <person name="Wong E."/>
            <person name="Huang K."/>
            <person name="Tropini C."/>
            <person name="Ng K."/>
            <person name="Yu B."/>
        </authorList>
    </citation>
    <scope>NUCLEOTIDE SEQUENCE</scope>
    <source>
        <strain evidence="1">NM73_A23</strain>
    </source>
</reference>
<comment type="caution">
    <text evidence="1">The sequence shown here is derived from an EMBL/GenBank/DDBJ whole genome shotgun (WGS) entry which is preliminary data.</text>
</comment>
<dbReference type="EMBL" id="SRZC01000012">
    <property type="protein sequence ID" value="TGX82069.1"/>
    <property type="molecule type" value="Genomic_DNA"/>
</dbReference>
<protein>
    <submittedName>
        <fullName evidence="1">Uncharacterized protein</fullName>
    </submittedName>
</protein>
<proteinExistence type="predicted"/>
<evidence type="ECO:0000313" key="2">
    <source>
        <dbReference type="Proteomes" id="UP000308886"/>
    </source>
</evidence>
<name>A0AC61QQ67_9BACT</name>
<organism evidence="1 2">
    <name type="scientific">Palleniella muris</name>
    <dbReference type="NCBI Taxonomy" id="3038145"/>
    <lineage>
        <taxon>Bacteria</taxon>
        <taxon>Pseudomonadati</taxon>
        <taxon>Bacteroidota</taxon>
        <taxon>Bacteroidia</taxon>
        <taxon>Bacteroidales</taxon>
        <taxon>Prevotellaceae</taxon>
        <taxon>Palleniella</taxon>
    </lineage>
</organism>
<sequence>MDGLTKYITLLSDISNIVGELKLQIPFPCIAFSMLIDSLDEKIGKIQSVETRTELDECLAQLPVASLQARLDGFSWRDFVSIEKQNLDNLYPAIEERIKEYIHKGEVQEDATIRNTLFRIFIAVKGDIPKAINFLAMTAQKYCYSFSEGTVLFSLLSGYGAMFEEQEGTALPAENAVVVQQGQRQQRKSDCSAWNITDEQITEIRNIIENGNKNKMSRIATLRLILAYFKNGNINIPNFNTFSNVFEFSNRSDYNKEVKSLNEEPLQIDKTFSR</sequence>
<gene>
    <name evidence="1" type="ORF">E5358_08395</name>
</gene>
<evidence type="ECO:0000313" key="1">
    <source>
        <dbReference type="EMBL" id="TGX82069.1"/>
    </source>
</evidence>
<keyword evidence="2" id="KW-1185">Reference proteome</keyword>
<dbReference type="Proteomes" id="UP000308886">
    <property type="component" value="Unassembled WGS sequence"/>
</dbReference>